<evidence type="ECO:0000256" key="1">
    <source>
        <dbReference type="ARBA" id="ARBA00022801"/>
    </source>
</evidence>
<dbReference type="InterPro" id="IPR001932">
    <property type="entry name" value="PPM-type_phosphatase-like_dom"/>
</dbReference>
<dbReference type="InterPro" id="IPR000014">
    <property type="entry name" value="PAS"/>
</dbReference>
<dbReference type="SUPFAM" id="SSF55874">
    <property type="entry name" value="ATPase domain of HSP90 chaperone/DNA topoisomerase II/histidine kinase"/>
    <property type="match status" value="1"/>
</dbReference>
<keyword evidence="1" id="KW-0378">Hydrolase</keyword>
<dbReference type="PROSITE" id="PS50112">
    <property type="entry name" value="PAS"/>
    <property type="match status" value="1"/>
</dbReference>
<dbReference type="GO" id="GO:0016791">
    <property type="term" value="F:phosphatase activity"/>
    <property type="evidence" value="ECO:0007669"/>
    <property type="project" value="TreeGrafter"/>
</dbReference>
<dbReference type="EMBL" id="JACKVK010000001">
    <property type="protein sequence ID" value="MCV7419366.1"/>
    <property type="molecule type" value="Genomic_DNA"/>
</dbReference>
<feature type="domain" description="PAS" evidence="2">
    <location>
        <begin position="103"/>
        <end position="139"/>
    </location>
</feature>
<dbReference type="Gene3D" id="3.60.40.10">
    <property type="entry name" value="PPM-type phosphatase domain"/>
    <property type="match status" value="1"/>
</dbReference>
<dbReference type="Pfam" id="PF13581">
    <property type="entry name" value="HATPase_c_2"/>
    <property type="match status" value="1"/>
</dbReference>
<dbReference type="InterPro" id="IPR036890">
    <property type="entry name" value="HATPase_C_sf"/>
</dbReference>
<evidence type="ECO:0000259" key="2">
    <source>
        <dbReference type="PROSITE" id="PS50112"/>
    </source>
</evidence>
<dbReference type="InterPro" id="IPR035965">
    <property type="entry name" value="PAS-like_dom_sf"/>
</dbReference>
<dbReference type="InterPro" id="IPR036457">
    <property type="entry name" value="PPM-type-like_dom_sf"/>
</dbReference>
<dbReference type="InterPro" id="IPR017944">
    <property type="entry name" value="KaiA/RbsU_helical_domain_sf"/>
</dbReference>
<dbReference type="NCBIfam" id="TIGR00229">
    <property type="entry name" value="sensory_box"/>
    <property type="match status" value="1"/>
</dbReference>
<dbReference type="PANTHER" id="PTHR43156">
    <property type="entry name" value="STAGE II SPORULATION PROTEIN E-RELATED"/>
    <property type="match status" value="1"/>
</dbReference>
<dbReference type="Gene3D" id="3.30.450.20">
    <property type="entry name" value="PAS domain"/>
    <property type="match status" value="1"/>
</dbReference>
<evidence type="ECO:0000313" key="3">
    <source>
        <dbReference type="EMBL" id="MCV7419366.1"/>
    </source>
</evidence>
<sequence>MSHQDFGPSYAAALRRHLESGGEESLLVGRDLGRTALQDRLSVTDIVECHFQLSEDLPAAARPAALRFLQQTLAAVDAASRGYVDGAERYEQQRARVDDLELRNAFRTALVNSLQEGFFVVDRSGTIVEINDAFAAITGCGHDGLPYRWPYPWLVDQKEAGDRLAQLVERGSIAAQTPIRHRDGRVSWAEVSINSVTADVAEQDAYVGTIRDVTAARASAARERAVVRLATAVGIATSVAEVLDIVLEELRAVVDLTRVVAVMWTRSGADPEVQVAGSADAIAWGDLDPFLAERFTEARDWPPLSVQAIGTAGPSGPWLGIMAVLSGVTPTALWLELAEARMIGDDDRLLVTTLVGHLSLAVQHVRQFEIAREASHTLQRTMMPTTKPPVGFAVRYEPAASPLEIGGDWYDVLAVGDHHVGIVVGDCVGSGLSAAAVMGQLRSSARVLLVNGVSPGRLLDELDSAAAVIAGAYCTTVFVGLVDADTGHMSYSSAGHIPALLAAPGEPAQSLTGATSVPLAVQKSGPRPEASSFLPPGSTLMLYTDGLVERRDELVDDGIERAGQVLAETIESTADVVADAVLSRLMPADGFDDDVAIVVYRRPPAPLKIDVLATPDQLSDIRHQIAAWLRATGIPDDLGGDIVLVVNEACTNSIEHAYREMAPGRMVVCAEAKGRGISIRIDDFGSWKLPDANPRTRGRGVPLMRAVSGDVTLDGTPTGTVVTLNFELS</sequence>
<reference evidence="3" key="1">
    <citation type="submission" date="2020-07" db="EMBL/GenBank/DDBJ databases">
        <authorList>
            <person name="Pettersson B.M.F."/>
            <person name="Behra P.R.K."/>
            <person name="Ramesh M."/>
            <person name="Das S."/>
            <person name="Dasgupta S."/>
            <person name="Kirsebom L.A."/>
        </authorList>
    </citation>
    <scope>NUCLEOTIDE SEQUENCE</scope>
    <source>
        <strain evidence="3">DSM 44838</strain>
    </source>
</reference>
<dbReference type="RefSeq" id="WP_263994120.1">
    <property type="nucleotide sequence ID" value="NZ_JACKVK010000001.1"/>
</dbReference>
<dbReference type="InterPro" id="IPR014787">
    <property type="entry name" value="PSer_Pase_RsbU_N"/>
</dbReference>
<dbReference type="Pfam" id="PF07228">
    <property type="entry name" value="SpoIIE"/>
    <property type="match status" value="1"/>
</dbReference>
<dbReference type="Pfam" id="PF08673">
    <property type="entry name" value="RsbU_N"/>
    <property type="match status" value="1"/>
</dbReference>
<name>A0A9X2YXB8_9MYCO</name>
<dbReference type="SMART" id="SM00331">
    <property type="entry name" value="PP2C_SIG"/>
    <property type="match status" value="1"/>
</dbReference>
<proteinExistence type="predicted"/>
<dbReference type="InterPro" id="IPR052016">
    <property type="entry name" value="Bact_Sigma-Reg"/>
</dbReference>
<dbReference type="Gene3D" id="1.10.1240.30">
    <property type="entry name" value="KaiA/RbsU domain"/>
    <property type="match status" value="1"/>
</dbReference>
<dbReference type="Gene3D" id="3.30.565.10">
    <property type="entry name" value="Histidine kinase-like ATPase, C-terminal domain"/>
    <property type="match status" value="1"/>
</dbReference>
<dbReference type="CDD" id="cd00130">
    <property type="entry name" value="PAS"/>
    <property type="match status" value="1"/>
</dbReference>
<accession>A0A9X2YXB8</accession>
<evidence type="ECO:0000313" key="4">
    <source>
        <dbReference type="Proteomes" id="UP001141629"/>
    </source>
</evidence>
<reference evidence="3" key="2">
    <citation type="journal article" date="2022" name="BMC Genomics">
        <title>Comparative genome analysis of mycobacteria focusing on tRNA and non-coding RNA.</title>
        <authorList>
            <person name="Behra P.R.K."/>
            <person name="Pettersson B.M.F."/>
            <person name="Ramesh M."/>
            <person name="Das S."/>
            <person name="Dasgupta S."/>
            <person name="Kirsebom L.A."/>
        </authorList>
    </citation>
    <scope>NUCLEOTIDE SEQUENCE</scope>
    <source>
        <strain evidence="3">DSM 44838</strain>
    </source>
</reference>
<protein>
    <submittedName>
        <fullName evidence="3">SpoIIE family protein phosphatase</fullName>
    </submittedName>
</protein>
<gene>
    <name evidence="3" type="ORF">H7K45_02330</name>
</gene>
<keyword evidence="4" id="KW-1185">Reference proteome</keyword>
<dbReference type="CDD" id="cd16936">
    <property type="entry name" value="HATPase_RsbW-like"/>
    <property type="match status" value="1"/>
</dbReference>
<dbReference type="PANTHER" id="PTHR43156:SF2">
    <property type="entry name" value="STAGE II SPORULATION PROTEIN E"/>
    <property type="match status" value="1"/>
</dbReference>
<dbReference type="SUPFAM" id="SSF55785">
    <property type="entry name" value="PYP-like sensor domain (PAS domain)"/>
    <property type="match status" value="1"/>
</dbReference>
<dbReference type="Pfam" id="PF13426">
    <property type="entry name" value="PAS_9"/>
    <property type="match status" value="1"/>
</dbReference>
<organism evidence="3 4">
    <name type="scientific">Mycobacterium yunnanensis</name>
    <dbReference type="NCBI Taxonomy" id="368477"/>
    <lineage>
        <taxon>Bacteria</taxon>
        <taxon>Bacillati</taxon>
        <taxon>Actinomycetota</taxon>
        <taxon>Actinomycetes</taxon>
        <taxon>Mycobacteriales</taxon>
        <taxon>Mycobacteriaceae</taxon>
        <taxon>Mycobacterium</taxon>
    </lineage>
</organism>
<dbReference type="AlphaFoldDB" id="A0A9X2YXB8"/>
<comment type="caution">
    <text evidence="3">The sequence shown here is derived from an EMBL/GenBank/DDBJ whole genome shotgun (WGS) entry which is preliminary data.</text>
</comment>
<dbReference type="InterPro" id="IPR003594">
    <property type="entry name" value="HATPase_dom"/>
</dbReference>
<dbReference type="Proteomes" id="UP001141629">
    <property type="component" value="Unassembled WGS sequence"/>
</dbReference>